<dbReference type="GO" id="GO:0015031">
    <property type="term" value="P:protein transport"/>
    <property type="evidence" value="ECO:0007669"/>
    <property type="project" value="UniProtKB-KW"/>
</dbReference>
<evidence type="ECO:0000313" key="9">
    <source>
        <dbReference type="EMBL" id="ORZ22435.1"/>
    </source>
</evidence>
<dbReference type="EMBL" id="MCGE01000004">
    <property type="protein sequence ID" value="ORZ22435.1"/>
    <property type="molecule type" value="Genomic_DNA"/>
</dbReference>
<protein>
    <recommendedName>
        <fullName evidence="3">Conserved oligomeric Golgi complex subunit 8</fullName>
    </recommendedName>
    <alternativeName>
        <fullName evidence="8">Component of oligomeric Golgi complex 8</fullName>
    </alternativeName>
</protein>
<evidence type="ECO:0000256" key="8">
    <source>
        <dbReference type="ARBA" id="ARBA00031347"/>
    </source>
</evidence>
<evidence type="ECO:0000256" key="6">
    <source>
        <dbReference type="ARBA" id="ARBA00023034"/>
    </source>
</evidence>
<name>A0A1X2IUG1_9FUNG</name>
<keyword evidence="10" id="KW-1185">Reference proteome</keyword>
<dbReference type="AlphaFoldDB" id="A0A1X2IUG1"/>
<dbReference type="InterPro" id="IPR016159">
    <property type="entry name" value="Cullin_repeat-like_dom_sf"/>
</dbReference>
<dbReference type="SUPFAM" id="SSF74788">
    <property type="entry name" value="Cullin repeat-like"/>
    <property type="match status" value="2"/>
</dbReference>
<reference evidence="9 10" key="1">
    <citation type="submission" date="2016-07" db="EMBL/GenBank/DDBJ databases">
        <title>Pervasive Adenine N6-methylation of Active Genes in Fungi.</title>
        <authorList>
            <consortium name="DOE Joint Genome Institute"/>
            <person name="Mondo S.J."/>
            <person name="Dannebaum R.O."/>
            <person name="Kuo R.C."/>
            <person name="Labutti K."/>
            <person name="Haridas S."/>
            <person name="Kuo A."/>
            <person name="Salamov A."/>
            <person name="Ahrendt S.R."/>
            <person name="Lipzen A."/>
            <person name="Sullivan W."/>
            <person name="Andreopoulos W.B."/>
            <person name="Clum A."/>
            <person name="Lindquist E."/>
            <person name="Daum C."/>
            <person name="Ramamoorthy G.K."/>
            <person name="Gryganskyi A."/>
            <person name="Culley D."/>
            <person name="Magnuson J.K."/>
            <person name="James T.Y."/>
            <person name="O'Malley M.A."/>
            <person name="Stajich J.E."/>
            <person name="Spatafora J.W."/>
            <person name="Visel A."/>
            <person name="Grigoriev I.V."/>
        </authorList>
    </citation>
    <scope>NUCLEOTIDE SEQUENCE [LARGE SCALE GENOMIC DNA]</scope>
    <source>
        <strain evidence="9 10">NRRL 1336</strain>
    </source>
</reference>
<proteinExistence type="inferred from homology"/>
<dbReference type="Pfam" id="PF04124">
    <property type="entry name" value="Dor1"/>
    <property type="match status" value="2"/>
</dbReference>
<evidence type="ECO:0000256" key="1">
    <source>
        <dbReference type="ARBA" id="ARBA00004395"/>
    </source>
</evidence>
<accession>A0A1X2IUG1</accession>
<evidence type="ECO:0000256" key="2">
    <source>
        <dbReference type="ARBA" id="ARBA00006419"/>
    </source>
</evidence>
<comment type="subcellular location">
    <subcellularLocation>
        <location evidence="1">Golgi apparatus membrane</location>
        <topology evidence="1">Peripheral membrane protein</topology>
    </subcellularLocation>
</comment>
<evidence type="ECO:0000256" key="7">
    <source>
        <dbReference type="ARBA" id="ARBA00023136"/>
    </source>
</evidence>
<evidence type="ECO:0000256" key="5">
    <source>
        <dbReference type="ARBA" id="ARBA00022927"/>
    </source>
</evidence>
<gene>
    <name evidence="9" type="ORF">BCR42DRAFT_319353</name>
</gene>
<dbReference type="GO" id="GO:0017119">
    <property type="term" value="C:Golgi transport complex"/>
    <property type="evidence" value="ECO:0007669"/>
    <property type="project" value="InterPro"/>
</dbReference>
<dbReference type="OrthoDB" id="1661054at2759"/>
<evidence type="ECO:0000256" key="3">
    <source>
        <dbReference type="ARBA" id="ARBA00020983"/>
    </source>
</evidence>
<dbReference type="GO" id="GO:0000139">
    <property type="term" value="C:Golgi membrane"/>
    <property type="evidence" value="ECO:0007669"/>
    <property type="project" value="UniProtKB-SubCell"/>
</dbReference>
<keyword evidence="5" id="KW-0653">Protein transport</keyword>
<keyword evidence="7" id="KW-0472">Membrane</keyword>
<dbReference type="InterPro" id="IPR007255">
    <property type="entry name" value="COG8"/>
</dbReference>
<comment type="caution">
    <text evidence="9">The sequence shown here is derived from an EMBL/GenBank/DDBJ whole genome shotgun (WGS) entry which is preliminary data.</text>
</comment>
<keyword evidence="6" id="KW-0333">Golgi apparatus</keyword>
<comment type="similarity">
    <text evidence="2">Belongs to the COG8 family.</text>
</comment>
<dbReference type="Proteomes" id="UP000193560">
    <property type="component" value="Unassembled WGS sequence"/>
</dbReference>
<organism evidence="9 10">
    <name type="scientific">Absidia repens</name>
    <dbReference type="NCBI Taxonomy" id="90262"/>
    <lineage>
        <taxon>Eukaryota</taxon>
        <taxon>Fungi</taxon>
        <taxon>Fungi incertae sedis</taxon>
        <taxon>Mucoromycota</taxon>
        <taxon>Mucoromycotina</taxon>
        <taxon>Mucoromycetes</taxon>
        <taxon>Mucorales</taxon>
        <taxon>Cunninghamellaceae</taxon>
        <taxon>Absidia</taxon>
    </lineage>
</organism>
<evidence type="ECO:0000313" key="10">
    <source>
        <dbReference type="Proteomes" id="UP000193560"/>
    </source>
</evidence>
<dbReference type="PANTHER" id="PTHR21311">
    <property type="entry name" value="CONSERVED OLIGOMERIC GOLGI COMPLEX COMPONENT 8"/>
    <property type="match status" value="1"/>
</dbReference>
<dbReference type="PANTHER" id="PTHR21311:SF0">
    <property type="entry name" value="CONSERVED OLIGOMERIC GOLGI COMPLEX SUBUNIT 8"/>
    <property type="match status" value="1"/>
</dbReference>
<dbReference type="STRING" id="90262.A0A1X2IUG1"/>
<keyword evidence="4" id="KW-0813">Transport</keyword>
<evidence type="ECO:0000256" key="4">
    <source>
        <dbReference type="ARBA" id="ARBA00022448"/>
    </source>
</evidence>
<dbReference type="GO" id="GO:0006891">
    <property type="term" value="P:intra-Golgi vesicle-mediated transport"/>
    <property type="evidence" value="ECO:0007669"/>
    <property type="project" value="TreeGrafter"/>
</dbReference>
<sequence length="462" mass="52825">MSSVASPPHTEDNTGLLQLLIDGWTESNQTLIQNSQWTSDYLARLTSLSLDELTHEPTSLRSNQQQIKQDAQQLAYTDYPSFLHAESCRRELGSTLEGLDDRFSELLTSAPALQQACEDFATQAKDIAIERAKMTRVLEHQHVLMDLLELPQLMDTCVWNGYYSEAMDLAAHVRLLQVRYPLPVIRTIYDRIQASSDLMLIQLISHLRQPIKLAVAMNIIGHLRRMEVFDSERELRMVFLRCRHDCVEQRLERIKKPADDATVYIVSSSTTMATTVSAPTTIPTNSQDTFDYLKRYVDVMREQMFEMATHYTSIFSSNEADTILSDYMTHMVMQIQHILTEHLHYIDDTSALASLLTQLQYCGMSLGRVGLDFRHLFVSSFEQAVKPLVLRTMDQATKLLTIDTLHAATKIRFFQVHGSIPTTFQAANAHRPHPHHHTHNHQPHHPMAFHVNNIPTSLLSHL</sequence>